<proteinExistence type="predicted"/>
<accession>A0A5J4Z8R1</accession>
<feature type="compositionally biased region" description="Acidic residues" evidence="1">
    <location>
        <begin position="433"/>
        <end position="442"/>
    </location>
</feature>
<evidence type="ECO:0000256" key="1">
    <source>
        <dbReference type="SAM" id="MobiDB-lite"/>
    </source>
</evidence>
<gene>
    <name evidence="2" type="ORF">FVE85_7123</name>
</gene>
<reference evidence="3" key="1">
    <citation type="journal article" date="2019" name="Nat. Commun.">
        <title>Expansion of phycobilisome linker gene families in mesophilic red algae.</title>
        <authorList>
            <person name="Lee J."/>
            <person name="Kim D."/>
            <person name="Bhattacharya D."/>
            <person name="Yoon H.S."/>
        </authorList>
    </citation>
    <scope>NUCLEOTIDE SEQUENCE [LARGE SCALE GENOMIC DNA]</scope>
    <source>
        <strain evidence="3">CCMP 1328</strain>
    </source>
</reference>
<feature type="region of interest" description="Disordered" evidence="1">
    <location>
        <begin position="433"/>
        <end position="479"/>
    </location>
</feature>
<sequence>MWYLEGAWRAGPDRARPVAGDGGSNAQEHPGEVPVKYFVLGPSGLPRSVGRSGCDINIARTTVSRSHASFKCFSRNEVGEPLAQILPSVPNTQSEHADQERQGAIEHRHHSVSHFALAMKDQSSYGTFYRVPGGQKNERAIRGSWTEVPENSIIFIGDRSSSADQWRVGRLPFRVYLPLCVPYAQRESLKSTCLYKGMEYVFCETGSPHTLLESPPKCTHMVLNMLTFEDLFHNSREALIACAQGIQLVQPSWVEEVCQMASKSCINIARATHASAAQQASDLPAEQSHAPKIEEQLQQLFAELLAIDFTEVTYERTVGQFGSKRVLTELLAGLEFNIDCFPASMSREAQSLEAALLHFGAARVQVQYTEGADNSTDLARRAVKVRFLSHAGAADDPWMQVSERILCASLVMKGREVLEESLRPVIARSDFAVESDAETDEPTSDRDHGSPAGVPGDGKIPMQRKDLSGAQEQDGRSHRLKFSQKVPFERSEPHNSVSLLNCDGPESRIDPLPSSPRVPAVSGKGWRQVIGKPVVSTPTNPVIYRPPGANDFQSESGVNWQAHHEQQQKRLRASFHLQKSVRFRQRDTHSHDRIPLDPFFEFSSKFSENLEGLRIQERAWRHHEQICRYVLHVWRHKLPHLALDDFAQFIEACHTFEHAHEHLPFTQLPFCKGTQPKSNNNVSDPLHHALLHLKVRQLSRTDATGGNCATRTTCPVPRNALRFSIRDLRQVLCRPRYRVPPACAGVRKRKVAHHAPRHLFVHPEISATRKRTT</sequence>
<dbReference type="GO" id="GO:0007095">
    <property type="term" value="P:mitotic G2 DNA damage checkpoint signaling"/>
    <property type="evidence" value="ECO:0007669"/>
    <property type="project" value="InterPro"/>
</dbReference>
<organism evidence="2 3">
    <name type="scientific">Porphyridium purpureum</name>
    <name type="common">Red alga</name>
    <name type="synonym">Porphyridium cruentum</name>
    <dbReference type="NCBI Taxonomy" id="35688"/>
    <lineage>
        <taxon>Eukaryota</taxon>
        <taxon>Rhodophyta</taxon>
        <taxon>Bangiophyceae</taxon>
        <taxon>Porphyridiales</taxon>
        <taxon>Porphyridiaceae</taxon>
        <taxon>Porphyridium</taxon>
    </lineage>
</organism>
<feature type="compositionally biased region" description="Basic and acidic residues" evidence="1">
    <location>
        <begin position="463"/>
        <end position="477"/>
    </location>
</feature>
<dbReference type="GO" id="GO:0000724">
    <property type="term" value="P:double-strand break repair via homologous recombination"/>
    <property type="evidence" value="ECO:0007669"/>
    <property type="project" value="TreeGrafter"/>
</dbReference>
<name>A0A5J4Z8R1_PORPP</name>
<dbReference type="EMBL" id="VRMN01000001">
    <property type="protein sequence ID" value="KAA8499538.1"/>
    <property type="molecule type" value="Genomic_DNA"/>
</dbReference>
<protein>
    <recommendedName>
        <fullName evidence="4">FHA domain-containing protein</fullName>
    </recommendedName>
</protein>
<dbReference type="InterPro" id="IPR040227">
    <property type="entry name" value="Nibrin-rel"/>
</dbReference>
<dbReference type="PANTHER" id="PTHR12162">
    <property type="entry name" value="NIBRIN-RELATED"/>
    <property type="match status" value="1"/>
</dbReference>
<evidence type="ECO:0000313" key="3">
    <source>
        <dbReference type="Proteomes" id="UP000324585"/>
    </source>
</evidence>
<keyword evidence="3" id="KW-1185">Reference proteome</keyword>
<evidence type="ECO:0000313" key="2">
    <source>
        <dbReference type="EMBL" id="KAA8499538.1"/>
    </source>
</evidence>
<dbReference type="GO" id="GO:0030870">
    <property type="term" value="C:Mre11 complex"/>
    <property type="evidence" value="ECO:0007669"/>
    <property type="project" value="InterPro"/>
</dbReference>
<dbReference type="PANTHER" id="PTHR12162:SF0">
    <property type="entry name" value="NIBRIN"/>
    <property type="match status" value="1"/>
</dbReference>
<dbReference type="Proteomes" id="UP000324585">
    <property type="component" value="Unassembled WGS sequence"/>
</dbReference>
<dbReference type="GO" id="GO:0003684">
    <property type="term" value="F:damaged DNA binding"/>
    <property type="evidence" value="ECO:0007669"/>
    <property type="project" value="TreeGrafter"/>
</dbReference>
<comment type="caution">
    <text evidence="2">The sequence shown here is derived from an EMBL/GenBank/DDBJ whole genome shotgun (WGS) entry which is preliminary data.</text>
</comment>
<evidence type="ECO:0008006" key="4">
    <source>
        <dbReference type="Google" id="ProtNLM"/>
    </source>
</evidence>
<dbReference type="AlphaFoldDB" id="A0A5J4Z8R1"/>